<proteinExistence type="predicted"/>
<name>A0A9C7BLR6_9VIRU</name>
<reference evidence="1" key="1">
    <citation type="submission" date="2022-10" db="EMBL/GenBank/DDBJ databases">
        <title>Genome sequences of endogenous nimaviruses in decapod crustaceans.</title>
        <authorList>
            <person name="Kawato S."/>
            <person name="Nozaki R."/>
            <person name="Kondo H."/>
            <person name="Hirono I."/>
        </authorList>
    </citation>
    <scope>NUCLEOTIDE SEQUENCE</scope>
    <source>
        <strain evidence="1">Lva-Nima_1</strain>
    </source>
</reference>
<sequence>MKNWIEKCNLVGKVYRVAREELSNPSGDTWLNLKNKKEDYTSFPSMPLHSNTKKIQRGNLNLATKKTAMKMTNATTMKAKAITTMMTTKKILQTEKENLIKNVTLQQQQQQQAGHSAIIANASTAFAEPSKTTTTMMKRHSYNNPVLDLYISHMDSLRTMIPLDHHDIKILIYDQWNAAVRCDKLIIRMILIGGVLTVYEPEMGISLRRASCHKKSLARTFNPVEKLWISGCFPPFVEIEEALAKRSDVTRVGLPLSELKHQSIIGVINHLLGKDDIHKKMLSIWSKTGHNHPPVPPSLNIGNKRKRI</sequence>
<evidence type="ECO:0000313" key="1">
    <source>
        <dbReference type="EMBL" id="BDT62146.1"/>
    </source>
</evidence>
<protein>
    <submittedName>
        <fullName evidence="1">Wsv134-like protein</fullName>
    </submittedName>
</protein>
<organism evidence="1">
    <name type="scientific">Litopenaeus vannamei majanivirus Nimav-1_LVa</name>
    <dbReference type="NCBI Taxonomy" id="2984273"/>
    <lineage>
        <taxon>Viruses</taxon>
        <taxon>Viruses incertae sedis</taxon>
        <taxon>Naldaviricetes</taxon>
        <taxon>Nimaviridae</taxon>
    </lineage>
</organism>
<accession>A0A9C7BLR6</accession>
<dbReference type="EMBL" id="LC738872">
    <property type="protein sequence ID" value="BDT62146.1"/>
    <property type="molecule type" value="Genomic_DNA"/>
</dbReference>